<feature type="non-terminal residue" evidence="2">
    <location>
        <position position="937"/>
    </location>
</feature>
<dbReference type="InterPro" id="IPR044624">
    <property type="entry name" value="Mbb1-like"/>
</dbReference>
<dbReference type="GO" id="GO:0006397">
    <property type="term" value="P:mRNA processing"/>
    <property type="evidence" value="ECO:0007669"/>
    <property type="project" value="InterPro"/>
</dbReference>
<dbReference type="PANTHER" id="PTHR44917:SF1">
    <property type="entry name" value="PROTEIN HIGH CHLOROPHYLL FLUORESCENT 107"/>
    <property type="match status" value="1"/>
</dbReference>
<proteinExistence type="predicted"/>
<feature type="compositionally biased region" description="Low complexity" evidence="1">
    <location>
        <begin position="580"/>
        <end position="599"/>
    </location>
</feature>
<dbReference type="PANTHER" id="PTHR44917">
    <property type="entry name" value="PROTEIN HIGH CHLOROPHYLL FLUORESCENT 107"/>
    <property type="match status" value="1"/>
</dbReference>
<gene>
    <name evidence="2" type="ORF">Agub_g9441</name>
</gene>
<dbReference type="Pfam" id="PF14559">
    <property type="entry name" value="TPR_19"/>
    <property type="match status" value="2"/>
</dbReference>
<dbReference type="SMART" id="SM00386">
    <property type="entry name" value="HAT"/>
    <property type="match status" value="10"/>
</dbReference>
<feature type="compositionally biased region" description="Low complexity" evidence="1">
    <location>
        <begin position="191"/>
        <end position="200"/>
    </location>
</feature>
<name>A0AAD3HNY2_9CHLO</name>
<dbReference type="SUPFAM" id="SSF48452">
    <property type="entry name" value="TPR-like"/>
    <property type="match status" value="3"/>
</dbReference>
<organism evidence="2 3">
    <name type="scientific">Astrephomene gubernaculifera</name>
    <dbReference type="NCBI Taxonomy" id="47775"/>
    <lineage>
        <taxon>Eukaryota</taxon>
        <taxon>Viridiplantae</taxon>
        <taxon>Chlorophyta</taxon>
        <taxon>core chlorophytes</taxon>
        <taxon>Chlorophyceae</taxon>
        <taxon>CS clade</taxon>
        <taxon>Chlamydomonadales</taxon>
        <taxon>Astrephomenaceae</taxon>
        <taxon>Astrephomene</taxon>
    </lineage>
</organism>
<dbReference type="InterPro" id="IPR003107">
    <property type="entry name" value="HAT"/>
</dbReference>
<feature type="compositionally biased region" description="Low complexity" evidence="1">
    <location>
        <begin position="209"/>
        <end position="247"/>
    </location>
</feature>
<evidence type="ECO:0000313" key="2">
    <source>
        <dbReference type="EMBL" id="GFR47692.1"/>
    </source>
</evidence>
<feature type="region of interest" description="Disordered" evidence="1">
    <location>
        <begin position="97"/>
        <end position="141"/>
    </location>
</feature>
<dbReference type="GO" id="GO:0003729">
    <property type="term" value="F:mRNA binding"/>
    <property type="evidence" value="ECO:0007669"/>
    <property type="project" value="InterPro"/>
</dbReference>
<evidence type="ECO:0000313" key="3">
    <source>
        <dbReference type="Proteomes" id="UP001054857"/>
    </source>
</evidence>
<feature type="region of interest" description="Disordered" evidence="1">
    <location>
        <begin position="169"/>
        <end position="255"/>
    </location>
</feature>
<accession>A0AAD3HNY2</accession>
<feature type="region of interest" description="Disordered" evidence="1">
    <location>
        <begin position="59"/>
        <end position="79"/>
    </location>
</feature>
<feature type="compositionally biased region" description="Low complexity" evidence="1">
    <location>
        <begin position="127"/>
        <end position="141"/>
    </location>
</feature>
<feature type="compositionally biased region" description="Basic and acidic residues" evidence="1">
    <location>
        <begin position="617"/>
        <end position="626"/>
    </location>
</feature>
<dbReference type="InterPro" id="IPR019734">
    <property type="entry name" value="TPR_rpt"/>
</dbReference>
<reference evidence="2 3" key="1">
    <citation type="journal article" date="2021" name="Sci. Rep.">
        <title>Genome sequencing of the multicellular alga Astrephomene provides insights into convergent evolution of germ-soma differentiation.</title>
        <authorList>
            <person name="Yamashita S."/>
            <person name="Yamamoto K."/>
            <person name="Matsuzaki R."/>
            <person name="Suzuki S."/>
            <person name="Yamaguchi H."/>
            <person name="Hirooka S."/>
            <person name="Minakuchi Y."/>
            <person name="Miyagishima S."/>
            <person name="Kawachi M."/>
            <person name="Toyoda A."/>
            <person name="Nozaki H."/>
        </authorList>
    </citation>
    <scope>NUCLEOTIDE SEQUENCE [LARGE SCALE GENOMIC DNA]</scope>
    <source>
        <strain evidence="2 3">NIES-4017</strain>
    </source>
</reference>
<dbReference type="Proteomes" id="UP001054857">
    <property type="component" value="Unassembled WGS sequence"/>
</dbReference>
<dbReference type="Gene3D" id="1.25.40.10">
    <property type="entry name" value="Tetratricopeptide repeat domain"/>
    <property type="match status" value="2"/>
</dbReference>
<dbReference type="EMBL" id="BMAR01000019">
    <property type="protein sequence ID" value="GFR47692.1"/>
    <property type="molecule type" value="Genomic_DNA"/>
</dbReference>
<comment type="caution">
    <text evidence="2">The sequence shown here is derived from an EMBL/GenBank/DDBJ whole genome shotgun (WGS) entry which is preliminary data.</text>
</comment>
<dbReference type="SMART" id="SM00028">
    <property type="entry name" value="TPR"/>
    <property type="match status" value="10"/>
</dbReference>
<dbReference type="Pfam" id="PF13428">
    <property type="entry name" value="TPR_14"/>
    <property type="match status" value="1"/>
</dbReference>
<sequence length="937" mass="100433">MHLHHPRCRKASWNVSSLMGVSWHRDITVRQLRRHPGLRSLPSLKCPCKQADGLALRATQRSDIVKPNARPGSHQTSLSPAIFPLEPRQLATASIAPAIPSTSPGDAPLGASSSGSDTHSNPKRRTNNSSHESTSGSSNSLCDGSSALTSFLSSDNGHVRGPGQTLILHASTSEQTTPAVLVPRPGRRGAKPAPARQRGPLQPSNPGLTPAKPASAAAHTAAVHGSKSSPLPASAAAAAAPPEDLAAQPPPPTVSQLQQHIKRLQRCGRNGAALDLSYEAMSYYPEIRSFWATVGSLESRMGRHDAALKVLEEGLKRWPGNPGLLTALGRARASIGDRAGARAAFKTAAKREPNNPVLLQAWALVEAEEGDLPAARRLFRGSIRADPRHAAAYTAWARMEAAAGGEVEARRLFVEGHAASPDHVPLLHAWAAFEEQQGKPQEARRLLQEALQREPQHMPSWMALGRLEWRQGSPAAARRVFQAGLAQVGGAAPLLGALGELELRMRNVRRARNIFRAAPRHVPALISAAMLEHRAGNSAKAEELYAQAAAAVEAGVVRESEGAPRRPWRSPFRSGDAADDSGAAADTDSASGDATRADTPNGVGDAPPATMPQSHAEGQEEGRGADVEASASSADLGKGGRRGGVLTSDVVLLHARAMRHLRDGDLAAAEKCLAAVEEVDPYNGYLCHTRGLLSQREGATDMAELWFRRGLSCRKRGGRGALLCYEGLAELLAFLGRSDAARAVWQEGAAAVHPTTSRFLRQAALFEKRERNWGAARALFADAVRRDPQDYRSWLKWGVFERGRAKWAAAERCFLRGTELAPGNPHIWYSYATMLIALGQLDRARAVLGAATRNCPRCAPLWMEWAMMEAAAGQVEKARTLFKMGSDVPPANQHAPLYQAWAALEARQGDTAAAAQLSQRAEQLLAGSPWRQQRRGG</sequence>
<keyword evidence="3" id="KW-1185">Reference proteome</keyword>
<evidence type="ECO:0008006" key="4">
    <source>
        <dbReference type="Google" id="ProtNLM"/>
    </source>
</evidence>
<feature type="region of interest" description="Disordered" evidence="1">
    <location>
        <begin position="556"/>
        <end position="640"/>
    </location>
</feature>
<protein>
    <recommendedName>
        <fullName evidence="4">PsbB mRNA maturation factor Mbb1</fullName>
    </recommendedName>
</protein>
<dbReference type="AlphaFoldDB" id="A0AAD3HNY2"/>
<dbReference type="InterPro" id="IPR011990">
    <property type="entry name" value="TPR-like_helical_dom_sf"/>
</dbReference>
<evidence type="ECO:0000256" key="1">
    <source>
        <dbReference type="SAM" id="MobiDB-lite"/>
    </source>
</evidence>